<name>A0A1W6LHB4_9BURK</name>
<gene>
    <name evidence="6" type="ORF">A4W93_29095</name>
</gene>
<evidence type="ECO:0000256" key="5">
    <source>
        <dbReference type="ARBA" id="ARBA00023136"/>
    </source>
</evidence>
<dbReference type="GO" id="GO:0005886">
    <property type="term" value="C:plasma membrane"/>
    <property type="evidence" value="ECO:0007669"/>
    <property type="project" value="UniProtKB-SubCell"/>
</dbReference>
<dbReference type="Pfam" id="PF03706">
    <property type="entry name" value="LPG_synthase_TM"/>
    <property type="match status" value="1"/>
</dbReference>
<keyword evidence="4" id="KW-1133">Transmembrane helix</keyword>
<dbReference type="RefSeq" id="WP_085753958.1">
    <property type="nucleotide sequence ID" value="NZ_BSPR01000022.1"/>
</dbReference>
<organism evidence="6 7">
    <name type="scientific">Piscinibacter gummiphilus</name>
    <dbReference type="NCBI Taxonomy" id="946333"/>
    <lineage>
        <taxon>Bacteria</taxon>
        <taxon>Pseudomonadati</taxon>
        <taxon>Pseudomonadota</taxon>
        <taxon>Betaproteobacteria</taxon>
        <taxon>Burkholderiales</taxon>
        <taxon>Sphaerotilaceae</taxon>
        <taxon>Piscinibacter</taxon>
    </lineage>
</organism>
<reference evidence="6 7" key="1">
    <citation type="submission" date="2016-04" db="EMBL/GenBank/DDBJ databases">
        <title>Complete genome sequence of natural rubber-degrading, novel Gram-negative bacterium, Rhizobacter gummiphilus strain NS21.</title>
        <authorList>
            <person name="Tabata M."/>
            <person name="Kasai D."/>
            <person name="Fukuda M."/>
        </authorList>
    </citation>
    <scope>NUCLEOTIDE SEQUENCE [LARGE SCALE GENOMIC DNA]</scope>
    <source>
        <strain evidence="6 7">NS21</strain>
    </source>
</reference>
<keyword evidence="7" id="KW-1185">Reference proteome</keyword>
<dbReference type="EMBL" id="CP015118">
    <property type="protein sequence ID" value="ARN23629.1"/>
    <property type="molecule type" value="Genomic_DNA"/>
</dbReference>
<evidence type="ECO:0000256" key="3">
    <source>
        <dbReference type="ARBA" id="ARBA00022692"/>
    </source>
</evidence>
<evidence type="ECO:0000313" key="7">
    <source>
        <dbReference type="Proteomes" id="UP000193427"/>
    </source>
</evidence>
<dbReference type="STRING" id="946333.A4W93_29095"/>
<dbReference type="AlphaFoldDB" id="A0A1W6LHB4"/>
<evidence type="ECO:0000256" key="2">
    <source>
        <dbReference type="ARBA" id="ARBA00022475"/>
    </source>
</evidence>
<evidence type="ECO:0000256" key="4">
    <source>
        <dbReference type="ARBA" id="ARBA00022989"/>
    </source>
</evidence>
<dbReference type="OrthoDB" id="5998304at2"/>
<keyword evidence="5" id="KW-0472">Membrane</keyword>
<keyword evidence="2" id="KW-1003">Cell membrane</keyword>
<protein>
    <submittedName>
        <fullName evidence="6">Uncharacterized protein</fullName>
    </submittedName>
</protein>
<keyword evidence="3" id="KW-0812">Transmembrane</keyword>
<dbReference type="Proteomes" id="UP000193427">
    <property type="component" value="Chromosome"/>
</dbReference>
<proteinExistence type="predicted"/>
<evidence type="ECO:0000256" key="1">
    <source>
        <dbReference type="ARBA" id="ARBA00004651"/>
    </source>
</evidence>
<dbReference type="KEGG" id="rgu:A4W93_29095"/>
<evidence type="ECO:0000313" key="6">
    <source>
        <dbReference type="EMBL" id="ARN23629.1"/>
    </source>
</evidence>
<dbReference type="InterPro" id="IPR022791">
    <property type="entry name" value="L-PG_synthase/AglD"/>
</dbReference>
<comment type="subcellular location">
    <subcellularLocation>
        <location evidence="1">Cell membrane</location>
        <topology evidence="1">Multi-pass membrane protein</topology>
    </subcellularLocation>
</comment>
<sequence>MQTAAARHPHAPHRTWWPVAKRGLAFAFFALVAWLLVRQARTIDWSAVGVSMAELPVPVLLLGALLAAGSHVLYSTFDLFGRHLTGHHLHTGRVMLVTFISYAFNLNFGALVGGIAFRYRLYARLGLGGAAVTRVLTVSMLTNWLGYLVLAGLVFLLHPIPVPPTWPIESGDLQWLGFLLLGVAAAYLLACATLKRRRWTVRGHEVILPSGRLALLQLAVSMVNWMLIAGVVFVLLQGRVEYAAVLGVLLAAAVAGVIAHVPAGLGVLEAVFVALLSPAIHADQLLATLIVYRALYYLVPLAVASAAYLWVETRARNLRMTH</sequence>
<accession>A0A1W6LHB4</accession>